<sequence>MHTETDTGREYGASPGVSPPGPPASPPAGVPGQAEDGGCAWVVGDCWLWCLRSGTAVTWLGPVVSWGTHAPLYACEDCISRLEEQVRSPSPTGRGSVCWLWCGRGDVPLNPLAEVGYRGRTTVFSACEDCVARLKQKVLAAAMVKDTADR</sequence>
<dbReference type="Proteomes" id="UP000199055">
    <property type="component" value="Unassembled WGS sequence"/>
</dbReference>
<name>A0A1H9DRJ4_9ACTN</name>
<dbReference type="RefSeq" id="WP_093658278.1">
    <property type="nucleotide sequence ID" value="NZ_FOET01000004.1"/>
</dbReference>
<feature type="compositionally biased region" description="Pro residues" evidence="1">
    <location>
        <begin position="17"/>
        <end position="29"/>
    </location>
</feature>
<organism evidence="2 3">
    <name type="scientific">Streptomyces radiopugnans</name>
    <dbReference type="NCBI Taxonomy" id="403935"/>
    <lineage>
        <taxon>Bacteria</taxon>
        <taxon>Bacillati</taxon>
        <taxon>Actinomycetota</taxon>
        <taxon>Actinomycetes</taxon>
        <taxon>Kitasatosporales</taxon>
        <taxon>Streptomycetaceae</taxon>
        <taxon>Streptomyces</taxon>
    </lineage>
</organism>
<dbReference type="EMBL" id="FOET01000004">
    <property type="protein sequence ID" value="SEQ16102.1"/>
    <property type="molecule type" value="Genomic_DNA"/>
</dbReference>
<gene>
    <name evidence="2" type="ORF">SAMN05216481_104247</name>
</gene>
<evidence type="ECO:0000313" key="3">
    <source>
        <dbReference type="Proteomes" id="UP000199055"/>
    </source>
</evidence>
<evidence type="ECO:0000256" key="1">
    <source>
        <dbReference type="SAM" id="MobiDB-lite"/>
    </source>
</evidence>
<feature type="region of interest" description="Disordered" evidence="1">
    <location>
        <begin position="1"/>
        <end position="32"/>
    </location>
</feature>
<evidence type="ECO:0000313" key="2">
    <source>
        <dbReference type="EMBL" id="SEQ16102.1"/>
    </source>
</evidence>
<proteinExistence type="predicted"/>
<keyword evidence="3" id="KW-1185">Reference proteome</keyword>
<reference evidence="2 3" key="1">
    <citation type="submission" date="2016-10" db="EMBL/GenBank/DDBJ databases">
        <authorList>
            <person name="de Groot N.N."/>
        </authorList>
    </citation>
    <scope>NUCLEOTIDE SEQUENCE [LARGE SCALE GENOMIC DNA]</scope>
    <source>
        <strain evidence="2 3">CGMCC 4.3519</strain>
    </source>
</reference>
<accession>A0A1H9DRJ4</accession>
<dbReference type="AlphaFoldDB" id="A0A1H9DRJ4"/>
<protein>
    <submittedName>
        <fullName evidence="2">Uncharacterized protein</fullName>
    </submittedName>
</protein>